<name>A0A1V9ZGU0_9STRA</name>
<evidence type="ECO:0000256" key="8">
    <source>
        <dbReference type="ARBA" id="ARBA00023098"/>
    </source>
</evidence>
<dbReference type="Gene3D" id="3.40.50.720">
    <property type="entry name" value="NAD(P)-binding Rossmann-like Domain"/>
    <property type="match status" value="1"/>
</dbReference>
<dbReference type="SUPFAM" id="SSF51735">
    <property type="entry name" value="NAD(P)-binding Rossmann-fold domains"/>
    <property type="match status" value="1"/>
</dbReference>
<evidence type="ECO:0000313" key="11">
    <source>
        <dbReference type="EMBL" id="OQR97213.1"/>
    </source>
</evidence>
<keyword evidence="8" id="KW-0443">Lipid metabolism</keyword>
<dbReference type="Proteomes" id="UP000243217">
    <property type="component" value="Unassembled WGS sequence"/>
</dbReference>
<accession>A0A1V9ZGU0</accession>
<evidence type="ECO:0000256" key="7">
    <source>
        <dbReference type="ARBA" id="ARBA00023002"/>
    </source>
</evidence>
<dbReference type="AlphaFoldDB" id="A0A1V9ZGU0"/>
<evidence type="ECO:0000313" key="12">
    <source>
        <dbReference type="Proteomes" id="UP000243217"/>
    </source>
</evidence>
<reference evidence="11 12" key="1">
    <citation type="journal article" date="2014" name="Genome Biol. Evol.">
        <title>The secreted proteins of Achlya hypogyna and Thraustotheca clavata identify the ancestral oomycete secretome and reveal gene acquisitions by horizontal gene transfer.</title>
        <authorList>
            <person name="Misner I."/>
            <person name="Blouin N."/>
            <person name="Leonard G."/>
            <person name="Richards T.A."/>
            <person name="Lane C.E."/>
        </authorList>
    </citation>
    <scope>NUCLEOTIDE SEQUENCE [LARGE SCALE GENOMIC DNA]</scope>
    <source>
        <strain evidence="11 12">ATCC 34112</strain>
    </source>
</reference>
<gene>
    <name evidence="11" type="ORF">THRCLA_07047</name>
</gene>
<evidence type="ECO:0000256" key="10">
    <source>
        <dbReference type="SAM" id="Phobius"/>
    </source>
</evidence>
<dbReference type="GO" id="GO:0047560">
    <property type="term" value="F:3-dehydrosphinganine reductase activity"/>
    <property type="evidence" value="ECO:0007669"/>
    <property type="project" value="UniProtKB-EC"/>
</dbReference>
<dbReference type="EC" id="1.1.1.102" evidence="9"/>
<comment type="pathway">
    <text evidence="3">Sphingolipid metabolism.</text>
</comment>
<dbReference type="GO" id="GO:0006666">
    <property type="term" value="P:3-keto-sphinganine metabolic process"/>
    <property type="evidence" value="ECO:0007669"/>
    <property type="project" value="InterPro"/>
</dbReference>
<evidence type="ECO:0000256" key="3">
    <source>
        <dbReference type="ARBA" id="ARBA00004991"/>
    </source>
</evidence>
<feature type="transmembrane region" description="Helical" evidence="10">
    <location>
        <begin position="296"/>
        <end position="313"/>
    </location>
</feature>
<dbReference type="GO" id="GO:0030148">
    <property type="term" value="P:sphingolipid biosynthetic process"/>
    <property type="evidence" value="ECO:0007669"/>
    <property type="project" value="InterPro"/>
</dbReference>
<keyword evidence="12" id="KW-1185">Reference proteome</keyword>
<comment type="pathway">
    <text evidence="2">Lipid metabolism; sphingolipid metabolism.</text>
</comment>
<keyword evidence="10" id="KW-1133">Transmembrane helix</keyword>
<keyword evidence="4" id="KW-0256">Endoplasmic reticulum</keyword>
<evidence type="ECO:0000256" key="9">
    <source>
        <dbReference type="ARBA" id="ARBA00026112"/>
    </source>
</evidence>
<dbReference type="PANTHER" id="PTHR43550">
    <property type="entry name" value="3-KETODIHYDROSPHINGOSINE REDUCTASE"/>
    <property type="match status" value="1"/>
</dbReference>
<dbReference type="FunFam" id="3.40.50.720:FF:000468">
    <property type="entry name" value="Short-chain dehydrogenase, putative"/>
    <property type="match status" value="1"/>
</dbReference>
<dbReference type="Pfam" id="PF00106">
    <property type="entry name" value="adh_short"/>
    <property type="match status" value="1"/>
</dbReference>
<comment type="caution">
    <text evidence="11">The sequence shown here is derived from an EMBL/GenBank/DDBJ whole genome shotgun (WGS) entry which is preliminary data.</text>
</comment>
<dbReference type="GO" id="GO:0005789">
    <property type="term" value="C:endoplasmic reticulum membrane"/>
    <property type="evidence" value="ECO:0007669"/>
    <property type="project" value="TreeGrafter"/>
</dbReference>
<comment type="subcellular location">
    <subcellularLocation>
        <location evidence="1">Endoplasmic reticulum</location>
    </subcellularLocation>
</comment>
<keyword evidence="10" id="KW-0812">Transmembrane</keyword>
<keyword evidence="7" id="KW-0560">Oxidoreductase</keyword>
<evidence type="ECO:0000256" key="4">
    <source>
        <dbReference type="ARBA" id="ARBA00022824"/>
    </source>
</evidence>
<dbReference type="InterPro" id="IPR036291">
    <property type="entry name" value="NAD(P)-bd_dom_sf"/>
</dbReference>
<dbReference type="CDD" id="cd08939">
    <property type="entry name" value="KDSR-like_SDR_c"/>
    <property type="match status" value="1"/>
</dbReference>
<proteinExistence type="predicted"/>
<dbReference type="PANTHER" id="PTHR43550:SF3">
    <property type="entry name" value="3-KETODIHYDROSPHINGOSINE REDUCTASE"/>
    <property type="match status" value="1"/>
</dbReference>
<evidence type="ECO:0000256" key="2">
    <source>
        <dbReference type="ARBA" id="ARBA00004760"/>
    </source>
</evidence>
<organism evidence="11 12">
    <name type="scientific">Thraustotheca clavata</name>
    <dbReference type="NCBI Taxonomy" id="74557"/>
    <lineage>
        <taxon>Eukaryota</taxon>
        <taxon>Sar</taxon>
        <taxon>Stramenopiles</taxon>
        <taxon>Oomycota</taxon>
        <taxon>Saprolegniomycetes</taxon>
        <taxon>Saprolegniales</taxon>
        <taxon>Achlyaceae</taxon>
        <taxon>Thraustotheca</taxon>
    </lineage>
</organism>
<keyword evidence="5" id="KW-0521">NADP</keyword>
<evidence type="ECO:0000256" key="1">
    <source>
        <dbReference type="ARBA" id="ARBA00004240"/>
    </source>
</evidence>
<dbReference type="OrthoDB" id="37659at2759"/>
<dbReference type="PRINTS" id="PR00081">
    <property type="entry name" value="GDHRDH"/>
</dbReference>
<evidence type="ECO:0000256" key="5">
    <source>
        <dbReference type="ARBA" id="ARBA00022857"/>
    </source>
</evidence>
<sequence>MGDTTYVVLFIVFAAPFAFYVLAALFIALWPKKKLHGSYEGKHVLVTGGSQGLGRAIAFQLVAAGANVTILSRSAEKLKIVVDEAQKSATPGRGQIAYQAVDTRDFGAMQYAVAAAESMFGPIDILFPVVGKARTAKLEQLSIEDHKQAMEINYFGTLNTVYAVLPTMRERKQGSIVFITSGAAMTSYIGYAAYSPSKYAVRGLADCLRNELEYSGVTVHIAYPGQMDTPGFAEEQLTKPAECKAIEADDTMHQPEAVAKVILRDLQNGKYNMYCGDLGISILGVLGAGMSPRTNWALDILLFPIGILAGWIVRSTWSSKVRQGTSEPDMTAYQQV</sequence>
<dbReference type="EMBL" id="JNBS01001925">
    <property type="protein sequence ID" value="OQR97213.1"/>
    <property type="molecule type" value="Genomic_DNA"/>
</dbReference>
<keyword evidence="10" id="KW-0472">Membrane</keyword>
<dbReference type="InterPro" id="IPR002347">
    <property type="entry name" value="SDR_fam"/>
</dbReference>
<evidence type="ECO:0000256" key="6">
    <source>
        <dbReference type="ARBA" id="ARBA00022919"/>
    </source>
</evidence>
<dbReference type="InterPro" id="IPR045022">
    <property type="entry name" value="KDSR-like"/>
</dbReference>
<keyword evidence="6" id="KW-0746">Sphingolipid metabolism</keyword>
<feature type="transmembrane region" description="Helical" evidence="10">
    <location>
        <begin position="6"/>
        <end position="30"/>
    </location>
</feature>
<dbReference type="STRING" id="74557.A0A1V9ZGU0"/>
<protein>
    <recommendedName>
        <fullName evidence="9">3-dehydrosphinganine reductase</fullName>
        <ecNumber evidence="9">1.1.1.102</ecNumber>
    </recommendedName>
</protein>